<gene>
    <name evidence="1" type="ORF">P0O24_09485</name>
</gene>
<dbReference type="Proteomes" id="UP001215956">
    <property type="component" value="Unassembled WGS sequence"/>
</dbReference>
<protein>
    <submittedName>
        <fullName evidence="1">Methyltransferase</fullName>
    </submittedName>
</protein>
<dbReference type="Gene3D" id="3.40.50.150">
    <property type="entry name" value="Vaccinia Virus protein VP39"/>
    <property type="match status" value="1"/>
</dbReference>
<name>A0ABT5XGI3_9EURY</name>
<organism evidence="1 2">
    <name type="scientific">Candidatus Methanocrinis alkalitolerans</name>
    <dbReference type="NCBI Taxonomy" id="3033395"/>
    <lineage>
        <taxon>Archaea</taxon>
        <taxon>Methanobacteriati</taxon>
        <taxon>Methanobacteriota</taxon>
        <taxon>Stenosarchaea group</taxon>
        <taxon>Methanomicrobia</taxon>
        <taxon>Methanotrichales</taxon>
        <taxon>Methanotrichaceae</taxon>
        <taxon>Methanocrinis</taxon>
    </lineage>
</organism>
<dbReference type="SUPFAM" id="SSF53335">
    <property type="entry name" value="S-adenosyl-L-methionine-dependent methyltransferases"/>
    <property type="match status" value="1"/>
</dbReference>
<dbReference type="GO" id="GO:0008168">
    <property type="term" value="F:methyltransferase activity"/>
    <property type="evidence" value="ECO:0007669"/>
    <property type="project" value="UniProtKB-KW"/>
</dbReference>
<evidence type="ECO:0000313" key="1">
    <source>
        <dbReference type="EMBL" id="MDF0593814.1"/>
    </source>
</evidence>
<keyword evidence="1" id="KW-0808">Transferase</keyword>
<accession>A0ABT5XGI3</accession>
<keyword evidence="2" id="KW-1185">Reference proteome</keyword>
<proteinExistence type="predicted"/>
<keyword evidence="1" id="KW-0489">Methyltransferase</keyword>
<dbReference type="InterPro" id="IPR029063">
    <property type="entry name" value="SAM-dependent_MTases_sf"/>
</dbReference>
<dbReference type="RefSeq" id="WP_316969516.1">
    <property type="nucleotide sequence ID" value="NZ_JARFPL010000031.1"/>
</dbReference>
<reference evidence="1 2" key="1">
    <citation type="submission" date="2023-03" db="EMBL/GenBank/DDBJ databases">
        <title>Whole genome sequencing of Methanotrichaceae archaeon M04Ac.</title>
        <authorList>
            <person name="Khomyakova M.A."/>
            <person name="Merkel A.Y."/>
            <person name="Slobodkin A.I."/>
        </authorList>
    </citation>
    <scope>NUCLEOTIDE SEQUENCE [LARGE SCALE GENOMIC DNA]</scope>
    <source>
        <strain evidence="1 2">M04Ac</strain>
    </source>
</reference>
<evidence type="ECO:0000313" key="2">
    <source>
        <dbReference type="Proteomes" id="UP001215956"/>
    </source>
</evidence>
<comment type="caution">
    <text evidence="1">The sequence shown here is derived from an EMBL/GenBank/DDBJ whole genome shotgun (WGS) entry which is preliminary data.</text>
</comment>
<dbReference type="EMBL" id="JARFPL010000031">
    <property type="protein sequence ID" value="MDF0593814.1"/>
    <property type="molecule type" value="Genomic_DNA"/>
</dbReference>
<dbReference type="GO" id="GO:0032259">
    <property type="term" value="P:methylation"/>
    <property type="evidence" value="ECO:0007669"/>
    <property type="project" value="UniProtKB-KW"/>
</dbReference>
<sequence length="340" mass="36770">MPIAKLPTETITPAEEVLARLDLLYMACPNCPAEPGLDKAASFADLSTRLAAMEGGRKRCSACGRAPLDLVMVEAMEVLVRHRLRKGSDSLRTVGWPLVEVGYPLAYPPRLGPEELIIVGERLTKEAAAEIIARVPEIKGVIRGGGVPGVSDLQAGPHRWELLAGSDLRCDVVSSLMGDLVIYKHQSKIHVEFPRQSAPKMKILEELYFRGKLTTIADVLCGPGTLGLVAALGGAERVFMNDAWLPAVEDAILNLEANRSILGIKKIERHKLPAGEVGGDPVLAAEAWSDKCKIEVYFGDAERLFSRAEPTDLCLIDPFPGMKFDRIAEACGVCGEIVVV</sequence>